<dbReference type="OMA" id="SWVEYES"/>
<evidence type="ECO:0000256" key="6">
    <source>
        <dbReference type="ARBA" id="ARBA00023235"/>
    </source>
</evidence>
<evidence type="ECO:0000256" key="1">
    <source>
        <dbReference type="ARBA" id="ARBA00000971"/>
    </source>
</evidence>
<dbReference type="InterPro" id="IPR011990">
    <property type="entry name" value="TPR-like_helical_dom_sf"/>
</dbReference>
<dbReference type="FunFam" id="3.10.50.40:FF:000012">
    <property type="entry name" value="Peptidylprolyl isomerase"/>
    <property type="match status" value="1"/>
</dbReference>
<evidence type="ECO:0000256" key="3">
    <source>
        <dbReference type="ARBA" id="ARBA00022737"/>
    </source>
</evidence>
<evidence type="ECO:0000256" key="7">
    <source>
        <dbReference type="PROSITE-ProRule" id="PRU00277"/>
    </source>
</evidence>
<evidence type="ECO:0000256" key="4">
    <source>
        <dbReference type="ARBA" id="ARBA00022803"/>
    </source>
</evidence>
<sequence>MDDDFDLPVGEETMDEDPMDLDDDNPTLKVGEEKEIGKQGLRKKLVKEGEGWDHPEAGDEVEVHYTGTLLDGSKFDSSRDRGTPFRFNLGQGQVIKGWDEGIKTMKKGENAIFTIPPELAYGASGSPPTIPPNATLQFDVELLSWTSVKDICKDGGIFKKILTDGDKWDNPKDRDEVLVRYEARLEDGTVVSKSEGVEFTLRDGYFCPALSKAVKTMKKGEKVLLTVMPQYAFGEDGRQASGDEGAVPPSATLHIDLELVSWKTVTEIGNDKKIIKKILKEGEGYERPNDGAVVKVKLIGKLDDGTVFVKKGHDGDEPFEFKTDEEQVIEGLDQAVMSMKKGEIAYVTIPPEHAFNRVESKQDLAVVPPNSTVHYEIELVSFVKEKESWDLNTAEKIEAAGKKKEEGNALFKLGKHARASKRYEKAAKYIEYDSSFSDEEKKQSKVLKVTCNLNNAACKLKLKDYKQAEKLCTKVLDIDSTNVKALYRRAQAYMHLCDLDLAEQDIKKALEIDPDNRDVKMEYKILKEKVKEYNKKDAKFYSNIFAKLSKLEQMEANKANTVGLPKQEAQPMSIESGA</sequence>
<evidence type="ECO:0000259" key="10">
    <source>
        <dbReference type="PROSITE" id="PS50059"/>
    </source>
</evidence>
<evidence type="ECO:0000256" key="5">
    <source>
        <dbReference type="ARBA" id="ARBA00022860"/>
    </source>
</evidence>
<dbReference type="EMBL" id="HG996471">
    <property type="protein sequence ID" value="CAG1847772.1"/>
    <property type="molecule type" value="Genomic_DNA"/>
</dbReference>
<dbReference type="FunFam" id="3.10.50.40:FF:000022">
    <property type="entry name" value="Peptidylprolyl isomerase"/>
    <property type="match status" value="1"/>
</dbReference>
<evidence type="ECO:0000256" key="2">
    <source>
        <dbReference type="ARBA" id="ARBA00013194"/>
    </source>
</evidence>
<dbReference type="GO" id="GO:0070370">
    <property type="term" value="P:cellular heat acclimation"/>
    <property type="evidence" value="ECO:0007669"/>
    <property type="project" value="UniProtKB-ARBA"/>
</dbReference>
<dbReference type="SUPFAM" id="SSF48452">
    <property type="entry name" value="TPR-like"/>
    <property type="match status" value="1"/>
</dbReference>
<reference evidence="11" key="1">
    <citation type="submission" date="2021-03" db="EMBL/GenBank/DDBJ databases">
        <authorList>
            <consortium name="Genoscope - CEA"/>
            <person name="William W."/>
        </authorList>
    </citation>
    <scope>NUCLEOTIDE SEQUENCE</scope>
    <source>
        <strain evidence="11">Doubled-haploid Pahang</strain>
    </source>
</reference>
<feature type="repeat" description="TPR" evidence="8">
    <location>
        <begin position="483"/>
        <end position="516"/>
    </location>
</feature>
<dbReference type="EC" id="5.2.1.8" evidence="2 7"/>
<dbReference type="PANTHER" id="PTHR46512">
    <property type="entry name" value="PEPTIDYLPROLYL ISOMERASE"/>
    <property type="match status" value="1"/>
</dbReference>
<gene>
    <name evidence="11" type="ORF">GSMUA_175670.1</name>
</gene>
<evidence type="ECO:0000313" key="13">
    <source>
        <dbReference type="Proteomes" id="UP000012960"/>
    </source>
</evidence>
<keyword evidence="7" id="KW-0697">Rotamase</keyword>
<keyword evidence="6 7" id="KW-0413">Isomerase</keyword>
<keyword evidence="3" id="KW-0677">Repeat</keyword>
<dbReference type="Pfam" id="PF00254">
    <property type="entry name" value="FKBP_C"/>
    <property type="match status" value="3"/>
</dbReference>
<keyword evidence="13" id="KW-1185">Reference proteome</keyword>
<dbReference type="EnsemblPlants" id="Ma06_t29520.1">
    <property type="protein sequence ID" value="Ma06_p29520.1"/>
    <property type="gene ID" value="Ma06_g29520"/>
</dbReference>
<dbReference type="PROSITE" id="PS50059">
    <property type="entry name" value="FKBP_PPIASE"/>
    <property type="match status" value="3"/>
</dbReference>
<evidence type="ECO:0000313" key="11">
    <source>
        <dbReference type="EMBL" id="CAG1847772.1"/>
    </source>
</evidence>
<dbReference type="Gene3D" id="3.10.50.40">
    <property type="match status" value="3"/>
</dbReference>
<dbReference type="SMART" id="SM00028">
    <property type="entry name" value="TPR"/>
    <property type="match status" value="3"/>
</dbReference>
<dbReference type="Gramene" id="Ma06_t29520.1">
    <property type="protein sequence ID" value="Ma06_p29520.1"/>
    <property type="gene ID" value="Ma06_g29520"/>
</dbReference>
<comment type="catalytic activity">
    <reaction evidence="1 7">
        <text>[protein]-peptidylproline (omega=180) = [protein]-peptidylproline (omega=0)</text>
        <dbReference type="Rhea" id="RHEA:16237"/>
        <dbReference type="Rhea" id="RHEA-COMP:10747"/>
        <dbReference type="Rhea" id="RHEA-COMP:10748"/>
        <dbReference type="ChEBI" id="CHEBI:83833"/>
        <dbReference type="ChEBI" id="CHEBI:83834"/>
        <dbReference type="EC" id="5.2.1.8"/>
    </reaction>
</comment>
<evidence type="ECO:0000256" key="9">
    <source>
        <dbReference type="SAM" id="MobiDB-lite"/>
    </source>
</evidence>
<dbReference type="FunFam" id="1.25.40.10:FF:000008">
    <property type="entry name" value="Peptidylprolyl isomerase"/>
    <property type="match status" value="1"/>
</dbReference>
<dbReference type="Proteomes" id="UP000012960">
    <property type="component" value="Unplaced"/>
</dbReference>
<dbReference type="InterPro" id="IPR050754">
    <property type="entry name" value="FKBP4/5/8-like"/>
</dbReference>
<dbReference type="Pfam" id="PF00515">
    <property type="entry name" value="TPR_1"/>
    <property type="match status" value="1"/>
</dbReference>
<feature type="domain" description="PPIase FKBP-type" evidence="10">
    <location>
        <begin position="291"/>
        <end position="383"/>
    </location>
</feature>
<dbReference type="InterPro" id="IPR046357">
    <property type="entry name" value="PPIase_dom_sf"/>
</dbReference>
<name>A0A804JLU2_MUSAM</name>
<dbReference type="InterPro" id="IPR001179">
    <property type="entry name" value="PPIase_FKBP_dom"/>
</dbReference>
<dbReference type="PANTHER" id="PTHR46512:SF11">
    <property type="entry name" value="PEPTIDYLPROLYL ISOMERASE"/>
    <property type="match status" value="1"/>
</dbReference>
<feature type="domain" description="PPIase FKBP-type" evidence="10">
    <location>
        <begin position="174"/>
        <end position="263"/>
    </location>
</feature>
<proteinExistence type="predicted"/>
<feature type="region of interest" description="Disordered" evidence="9">
    <location>
        <begin position="1"/>
        <end position="23"/>
    </location>
</feature>
<keyword evidence="4 8" id="KW-0802">TPR repeat</keyword>
<dbReference type="GO" id="GO:0005516">
    <property type="term" value="F:calmodulin binding"/>
    <property type="evidence" value="ECO:0007669"/>
    <property type="project" value="UniProtKB-KW"/>
</dbReference>
<dbReference type="OrthoDB" id="1902587at2759"/>
<organism evidence="12 13">
    <name type="scientific">Musa acuminata subsp. malaccensis</name>
    <name type="common">Wild banana</name>
    <name type="synonym">Musa malaccensis</name>
    <dbReference type="NCBI Taxonomy" id="214687"/>
    <lineage>
        <taxon>Eukaryota</taxon>
        <taxon>Viridiplantae</taxon>
        <taxon>Streptophyta</taxon>
        <taxon>Embryophyta</taxon>
        <taxon>Tracheophyta</taxon>
        <taxon>Spermatophyta</taxon>
        <taxon>Magnoliopsida</taxon>
        <taxon>Liliopsida</taxon>
        <taxon>Zingiberales</taxon>
        <taxon>Musaceae</taxon>
        <taxon>Musa</taxon>
    </lineage>
</organism>
<keyword evidence="5" id="KW-0112">Calmodulin-binding</keyword>
<dbReference type="FunFam" id="3.10.50.40:FF:000017">
    <property type="entry name" value="Peptidylprolyl isomerase"/>
    <property type="match status" value="1"/>
</dbReference>
<dbReference type="GO" id="GO:0003755">
    <property type="term" value="F:peptidyl-prolyl cis-trans isomerase activity"/>
    <property type="evidence" value="ECO:0000318"/>
    <property type="project" value="GO_Central"/>
</dbReference>
<reference evidence="12" key="2">
    <citation type="submission" date="2021-05" db="UniProtKB">
        <authorList>
            <consortium name="EnsemblPlants"/>
        </authorList>
    </citation>
    <scope>IDENTIFICATION</scope>
    <source>
        <strain evidence="12">subsp. malaccensis</strain>
    </source>
</reference>
<evidence type="ECO:0000313" key="12">
    <source>
        <dbReference type="EnsemblPlants" id="Ma06_p29520.1"/>
    </source>
</evidence>
<feature type="compositionally biased region" description="Acidic residues" evidence="9">
    <location>
        <begin position="12"/>
        <end position="23"/>
    </location>
</feature>
<feature type="domain" description="PPIase FKBP-type" evidence="10">
    <location>
        <begin position="58"/>
        <end position="146"/>
    </location>
</feature>
<accession>A0A804JLU2</accession>
<dbReference type="SUPFAM" id="SSF54534">
    <property type="entry name" value="FKBP-like"/>
    <property type="match status" value="3"/>
</dbReference>
<dbReference type="AlphaFoldDB" id="A0A804JLU2"/>
<dbReference type="Gene3D" id="1.25.40.10">
    <property type="entry name" value="Tetratricopeptide repeat domain"/>
    <property type="match status" value="1"/>
</dbReference>
<evidence type="ECO:0000256" key="8">
    <source>
        <dbReference type="PROSITE-ProRule" id="PRU00339"/>
    </source>
</evidence>
<dbReference type="PROSITE" id="PS50005">
    <property type="entry name" value="TPR"/>
    <property type="match status" value="1"/>
</dbReference>
<protein>
    <recommendedName>
        <fullName evidence="2 7">peptidylprolyl isomerase</fullName>
        <ecNumber evidence="2 7">5.2.1.8</ecNumber>
    </recommendedName>
</protein>
<dbReference type="InterPro" id="IPR019734">
    <property type="entry name" value="TPR_rpt"/>
</dbReference>